<dbReference type="InterPro" id="IPR029063">
    <property type="entry name" value="SAM-dependent_MTases_sf"/>
</dbReference>
<feature type="domain" description="Methyltransferase" evidence="3">
    <location>
        <begin position="36"/>
        <end position="130"/>
    </location>
</feature>
<evidence type="ECO:0000259" key="3">
    <source>
        <dbReference type="Pfam" id="PF13649"/>
    </source>
</evidence>
<dbReference type="Proteomes" id="UP000199013">
    <property type="component" value="Unassembled WGS sequence"/>
</dbReference>
<dbReference type="CDD" id="cd02440">
    <property type="entry name" value="AdoMet_MTases"/>
    <property type="match status" value="1"/>
</dbReference>
<dbReference type="EMBL" id="FLUV01001459">
    <property type="protein sequence ID" value="SBW23041.1"/>
    <property type="molecule type" value="Genomic_DNA"/>
</dbReference>
<dbReference type="SUPFAM" id="SSF53335">
    <property type="entry name" value="S-adenosyl-L-methionine-dependent methyltransferases"/>
    <property type="match status" value="1"/>
</dbReference>
<sequence length="264" mass="28466">MPREWDAHGYDTLPLPHERWSLRALSHLLLTGGETVLDAGCGTGRDTAALLGRLPGGRVIAVDGSTAMLDQLRVRLDGRTDRLEIVHADLTQPLQLPGPVDAVFSVAAFHWIPDHDALFGNLAAVLVPGGQLVFECGGYGNIASVIHAVDSLVDDVPDVWNFADVAETDARLRAAGFVNTEVGLVTDPAVFPDDDLLVRYLETVVLGAHLDRLRVDERAAFIRAVADRLPAPVVDYVRLTVRAVFAGQPGPPSKVVRSRPAEQQ</sequence>
<reference evidence="5" key="1">
    <citation type="submission" date="2016-02" db="EMBL/GenBank/DDBJ databases">
        <authorList>
            <person name="Wibberg D."/>
        </authorList>
    </citation>
    <scope>NUCLEOTIDE SEQUENCE [LARGE SCALE GENOMIC DNA]</scope>
</reference>
<organism evidence="4 5">
    <name type="scientific">Candidatus Protofrankia californiensis</name>
    <dbReference type="NCBI Taxonomy" id="1839754"/>
    <lineage>
        <taxon>Bacteria</taxon>
        <taxon>Bacillati</taxon>
        <taxon>Actinomycetota</taxon>
        <taxon>Actinomycetes</taxon>
        <taxon>Frankiales</taxon>
        <taxon>Frankiaceae</taxon>
        <taxon>Protofrankia</taxon>
    </lineage>
</organism>
<protein>
    <submittedName>
        <fullName evidence="4">Type 11 methyltransferase</fullName>
    </submittedName>
</protein>
<keyword evidence="2 4" id="KW-0808">Transferase</keyword>
<evidence type="ECO:0000256" key="1">
    <source>
        <dbReference type="ARBA" id="ARBA00022603"/>
    </source>
</evidence>
<evidence type="ECO:0000313" key="4">
    <source>
        <dbReference type="EMBL" id="SBW23041.1"/>
    </source>
</evidence>
<proteinExistence type="predicted"/>
<gene>
    <name evidence="4" type="ORF">FDG2_3477</name>
</gene>
<dbReference type="GO" id="GO:0008168">
    <property type="term" value="F:methyltransferase activity"/>
    <property type="evidence" value="ECO:0007669"/>
    <property type="project" value="UniProtKB-KW"/>
</dbReference>
<dbReference type="AlphaFoldDB" id="A0A1C3NZS1"/>
<accession>A0A1C3NZS1</accession>
<dbReference type="Pfam" id="PF13649">
    <property type="entry name" value="Methyltransf_25"/>
    <property type="match status" value="1"/>
</dbReference>
<evidence type="ECO:0000256" key="2">
    <source>
        <dbReference type="ARBA" id="ARBA00022679"/>
    </source>
</evidence>
<name>A0A1C3NZS1_9ACTN</name>
<keyword evidence="1 4" id="KW-0489">Methyltransferase</keyword>
<keyword evidence="5" id="KW-1185">Reference proteome</keyword>
<dbReference type="Gene3D" id="3.40.50.150">
    <property type="entry name" value="Vaccinia Virus protein VP39"/>
    <property type="match status" value="1"/>
</dbReference>
<dbReference type="InterPro" id="IPR041698">
    <property type="entry name" value="Methyltransf_25"/>
</dbReference>
<dbReference type="GO" id="GO:0032259">
    <property type="term" value="P:methylation"/>
    <property type="evidence" value="ECO:0007669"/>
    <property type="project" value="UniProtKB-KW"/>
</dbReference>
<dbReference type="PANTHER" id="PTHR43861">
    <property type="entry name" value="TRANS-ACONITATE 2-METHYLTRANSFERASE-RELATED"/>
    <property type="match status" value="1"/>
</dbReference>
<dbReference type="PANTHER" id="PTHR43861:SF1">
    <property type="entry name" value="TRANS-ACONITATE 2-METHYLTRANSFERASE"/>
    <property type="match status" value="1"/>
</dbReference>
<evidence type="ECO:0000313" key="5">
    <source>
        <dbReference type="Proteomes" id="UP000199013"/>
    </source>
</evidence>